<sequence length="239" mass="27340">MFEMKASMVEYHSRYMHIVEDSAMSGSAARLPEAISRGYAVLVDATGREHTILLDHCRYLGQLDAMLSVILFECRPDEAEIQRWYIERKLYDFVIYNKTNSDVIQLTRESDIWSNMESGTRIVVRVIVEEVVRSAVMATYKCPCGTLNAVEVSIEEVATALQRGCTIIWALNELKSRHCERRFQITRTQNEQEVTDDTSSQRQAIATPAAESKHLIRNFLARQVVPRLTGGYHRYSDLG</sequence>
<keyword evidence="2" id="KW-1185">Reference proteome</keyword>
<dbReference type="AlphaFoldDB" id="A0A8I3AE05"/>
<dbReference type="EMBL" id="JAGFBS010000001">
    <property type="protein sequence ID" value="KAG6382141.1"/>
    <property type="molecule type" value="Genomic_DNA"/>
</dbReference>
<evidence type="ECO:0000313" key="2">
    <source>
        <dbReference type="Proteomes" id="UP000683000"/>
    </source>
</evidence>
<name>A0A8I3AE05_9AGAM</name>
<gene>
    <name evidence="1" type="ORF">JVT61DRAFT_784</name>
</gene>
<proteinExistence type="predicted"/>
<reference evidence="1" key="1">
    <citation type="submission" date="2021-03" db="EMBL/GenBank/DDBJ databases">
        <title>Evolutionary innovations through gain and loss of genes in the ectomycorrhizal Boletales.</title>
        <authorList>
            <person name="Wu G."/>
            <person name="Miyauchi S."/>
            <person name="Morin E."/>
            <person name="Yang Z.-L."/>
            <person name="Xu J."/>
            <person name="Martin F.M."/>
        </authorList>
    </citation>
    <scope>NUCLEOTIDE SEQUENCE</scope>
    <source>
        <strain evidence="1">BR01</strain>
    </source>
</reference>
<comment type="caution">
    <text evidence="1">The sequence shown here is derived from an EMBL/GenBank/DDBJ whole genome shotgun (WGS) entry which is preliminary data.</text>
</comment>
<organism evidence="1 2">
    <name type="scientific">Boletus reticuloceps</name>
    <dbReference type="NCBI Taxonomy" id="495285"/>
    <lineage>
        <taxon>Eukaryota</taxon>
        <taxon>Fungi</taxon>
        <taxon>Dikarya</taxon>
        <taxon>Basidiomycota</taxon>
        <taxon>Agaricomycotina</taxon>
        <taxon>Agaricomycetes</taxon>
        <taxon>Agaricomycetidae</taxon>
        <taxon>Boletales</taxon>
        <taxon>Boletineae</taxon>
        <taxon>Boletaceae</taxon>
        <taxon>Boletoideae</taxon>
        <taxon>Boletus</taxon>
    </lineage>
</organism>
<evidence type="ECO:0000313" key="1">
    <source>
        <dbReference type="EMBL" id="KAG6382141.1"/>
    </source>
</evidence>
<protein>
    <submittedName>
        <fullName evidence="1">Uncharacterized protein</fullName>
    </submittedName>
</protein>
<accession>A0A8I3AE05</accession>
<dbReference type="Proteomes" id="UP000683000">
    <property type="component" value="Unassembled WGS sequence"/>
</dbReference>
<dbReference type="OrthoDB" id="2672490at2759"/>